<dbReference type="EMBL" id="BMJQ01000001">
    <property type="protein sequence ID" value="GGF03638.1"/>
    <property type="molecule type" value="Genomic_DNA"/>
</dbReference>
<organism evidence="4 5">
    <name type="scientific">Aliidongia dinghuensis</name>
    <dbReference type="NCBI Taxonomy" id="1867774"/>
    <lineage>
        <taxon>Bacteria</taxon>
        <taxon>Pseudomonadati</taxon>
        <taxon>Pseudomonadota</taxon>
        <taxon>Alphaproteobacteria</taxon>
        <taxon>Rhodospirillales</taxon>
        <taxon>Dongiaceae</taxon>
        <taxon>Aliidongia</taxon>
    </lineage>
</organism>
<reference evidence="4" key="1">
    <citation type="journal article" date="2014" name="Int. J. Syst. Evol. Microbiol.">
        <title>Complete genome sequence of Corynebacterium casei LMG S-19264T (=DSM 44701T), isolated from a smear-ripened cheese.</title>
        <authorList>
            <consortium name="US DOE Joint Genome Institute (JGI-PGF)"/>
            <person name="Walter F."/>
            <person name="Albersmeier A."/>
            <person name="Kalinowski J."/>
            <person name="Ruckert C."/>
        </authorList>
    </citation>
    <scope>NUCLEOTIDE SEQUENCE</scope>
    <source>
        <strain evidence="4">CGMCC 1.15725</strain>
    </source>
</reference>
<evidence type="ECO:0000256" key="3">
    <source>
        <dbReference type="SAM" id="SignalP"/>
    </source>
</evidence>
<dbReference type="RefSeq" id="WP_189042327.1">
    <property type="nucleotide sequence ID" value="NZ_BMJQ01000001.1"/>
</dbReference>
<feature type="signal peptide" evidence="3">
    <location>
        <begin position="1"/>
        <end position="22"/>
    </location>
</feature>
<feature type="region of interest" description="Disordered" evidence="2">
    <location>
        <begin position="240"/>
        <end position="298"/>
    </location>
</feature>
<feature type="coiled-coil region" evidence="1">
    <location>
        <begin position="57"/>
        <end position="84"/>
    </location>
</feature>
<dbReference type="PROSITE" id="PS51257">
    <property type="entry name" value="PROKAR_LIPOPROTEIN"/>
    <property type="match status" value="1"/>
</dbReference>
<evidence type="ECO:0000313" key="5">
    <source>
        <dbReference type="Proteomes" id="UP000646365"/>
    </source>
</evidence>
<feature type="chain" id="PRO_5035157874" description="OmpA-like domain-containing protein" evidence="3">
    <location>
        <begin position="23"/>
        <end position="400"/>
    </location>
</feature>
<keyword evidence="3" id="KW-0732">Signal</keyword>
<feature type="compositionally biased region" description="Low complexity" evidence="2">
    <location>
        <begin position="261"/>
        <end position="282"/>
    </location>
</feature>
<name>A0A8J2YPA5_9PROT</name>
<dbReference type="AlphaFoldDB" id="A0A8J2YPA5"/>
<evidence type="ECO:0000256" key="2">
    <source>
        <dbReference type="SAM" id="MobiDB-lite"/>
    </source>
</evidence>
<reference evidence="4" key="2">
    <citation type="submission" date="2020-09" db="EMBL/GenBank/DDBJ databases">
        <authorList>
            <person name="Sun Q."/>
            <person name="Zhou Y."/>
        </authorList>
    </citation>
    <scope>NUCLEOTIDE SEQUENCE</scope>
    <source>
        <strain evidence="4">CGMCC 1.15725</strain>
    </source>
</reference>
<evidence type="ECO:0000256" key="1">
    <source>
        <dbReference type="SAM" id="Coils"/>
    </source>
</evidence>
<accession>A0A8J2YPA5</accession>
<comment type="caution">
    <text evidence="4">The sequence shown here is derived from an EMBL/GenBank/DDBJ whole genome shotgun (WGS) entry which is preliminary data.</text>
</comment>
<keyword evidence="1" id="KW-0175">Coiled coil</keyword>
<evidence type="ECO:0008006" key="6">
    <source>
        <dbReference type="Google" id="ProtNLM"/>
    </source>
</evidence>
<dbReference type="Proteomes" id="UP000646365">
    <property type="component" value="Unassembled WGS sequence"/>
</dbReference>
<proteinExistence type="predicted"/>
<sequence>MPNLRLCSTLFLATILAGCQQASGSGAPAEGAVATAAPASAAPAAPAPTRTAVGARVDELRGEVQRLDGNIDQHLATLAQIRQERDATAGQYYAAVGEISTRLQAGTTPSNPLMLAKWAEARGLLDKLEGNLSHVSALANDMAIDGQTGAYLDDSTRAVFAMPGALDEDHAQLRELDAEVGASQAKLSGEMTAVTNEINRQNASLGVERNNIATLAEGVRAGQFVGRSLANPPVRVAAAKAPQAKAAATHGKLHRGDKAKPAAPAETASAAPASDAPSLPAKPADKRSAKPAHSAAVSRDAHGALMVIRLDGYHERYEEALYSAVSRTLQAQPNAKFRVTGISPEGASSDETAARLGDVRRRVEDVQRSLLAFGLDPARVSTASTTNRRAPVEEIRVYKQ</sequence>
<evidence type="ECO:0000313" key="4">
    <source>
        <dbReference type="EMBL" id="GGF03638.1"/>
    </source>
</evidence>
<protein>
    <recommendedName>
        <fullName evidence="6">OmpA-like domain-containing protein</fullName>
    </recommendedName>
</protein>
<keyword evidence="5" id="KW-1185">Reference proteome</keyword>
<gene>
    <name evidence="4" type="ORF">GCM10011611_06380</name>
</gene>